<dbReference type="PRINTS" id="PR00811">
    <property type="entry name" value="BCTERIALGSPD"/>
</dbReference>
<organism evidence="8 9">
    <name type="scientific">Stieleria marina</name>
    <dbReference type="NCBI Taxonomy" id="1930275"/>
    <lineage>
        <taxon>Bacteria</taxon>
        <taxon>Pseudomonadati</taxon>
        <taxon>Planctomycetota</taxon>
        <taxon>Planctomycetia</taxon>
        <taxon>Pirellulales</taxon>
        <taxon>Pirellulaceae</taxon>
        <taxon>Stieleria</taxon>
    </lineage>
</organism>
<feature type="signal peptide" evidence="6">
    <location>
        <begin position="1"/>
        <end position="33"/>
    </location>
</feature>
<evidence type="ECO:0000256" key="6">
    <source>
        <dbReference type="SAM" id="SignalP"/>
    </source>
</evidence>
<comment type="subcellular location">
    <subcellularLocation>
        <location evidence="1">Membrane</location>
    </subcellularLocation>
</comment>
<evidence type="ECO:0000256" key="2">
    <source>
        <dbReference type="ARBA" id="ARBA00022729"/>
    </source>
</evidence>
<feature type="region of interest" description="Disordered" evidence="5">
    <location>
        <begin position="677"/>
        <end position="742"/>
    </location>
</feature>
<dbReference type="GO" id="GO:0016020">
    <property type="term" value="C:membrane"/>
    <property type="evidence" value="ECO:0007669"/>
    <property type="project" value="UniProtKB-SubCell"/>
</dbReference>
<feature type="chain" id="PRO_5022023899" evidence="6">
    <location>
        <begin position="34"/>
        <end position="742"/>
    </location>
</feature>
<gene>
    <name evidence="8" type="primary">pilQ_2</name>
    <name evidence="8" type="ORF">K239x_19570</name>
</gene>
<keyword evidence="3" id="KW-0472">Membrane</keyword>
<sequence precursor="true">MRYRFRQSNSATPPLRRWLCAIAALTLASVASAVDSQTLTPADTSKIHLIRPKPIRLVTGNVEPAGHIQYARPANNELLIRRSAYLVFPEQILVEKHLANTLVPPPLGRNPGVVQHALNVLSTTKLQAGSIRTVEHCDAFVRGGHSSPEVALRPAPVRRSTFNPKFNDNGNSRALTIQISDQSFDHQSKSSRIRQVQGTLQPPVTQDALVREEAEHFLRQEPALVPNQVTRDSIDFDDPTAAENLNEVAAENFDEVVVPVQITPVANDITVNRTDGLVTLIATGADLPGVLRLIADHHQLNLVLGPDIAGPVTVSIRGARLDEVLDAILGVAGFAWHQVGNMLYVTGSESANMNPRVQGRTVQVYPLNYVAAQEVEAVANRLLSPVGNAFISESALDDQRRTREILVVEDTRDAHARIAQYIAQIDIAPKQVLVEAHVLQVALDSSDRHGINLRSLARLDGSRISLEGSGFADENLTGPSLALRFEGTDMDGLIELIQENTNSRTLASPKLSVVNHQEARIQIGQRLPYSVATTTQTSTIQTVEFLDVGIVLTVQPIITDDGNVLMTVLPKVSGGRITESGFPEEDTTELSTTILMPDGGGIVIGGLIREETGDIEAKVPGLSRMPVVGSLFKRRSNEHRRNELVIALVTHVLPDIYSVRSQEMCELEQTLPPYAKQDLRHPGMQTHSPRQSVMHAGPAPRAEALTRQSTSSNARTQPASLRSSQTRAYQTGSSQTRIRTRR</sequence>
<dbReference type="InterPro" id="IPR050810">
    <property type="entry name" value="Bact_Secretion_Sys_Channel"/>
</dbReference>
<proteinExistence type="inferred from homology"/>
<name>A0A517NS92_9BACT</name>
<dbReference type="Gene3D" id="3.55.50.30">
    <property type="match status" value="1"/>
</dbReference>
<dbReference type="AlphaFoldDB" id="A0A517NS92"/>
<protein>
    <submittedName>
        <fullName evidence="8">Type IV pilus biogenesis and competence protein PilQ</fullName>
    </submittedName>
</protein>
<dbReference type="PANTHER" id="PTHR30332">
    <property type="entry name" value="PROBABLE GENERAL SECRETION PATHWAY PROTEIN D"/>
    <property type="match status" value="1"/>
</dbReference>
<evidence type="ECO:0000313" key="8">
    <source>
        <dbReference type="EMBL" id="QDT10004.1"/>
    </source>
</evidence>
<dbReference type="RefSeq" id="WP_419189864.1">
    <property type="nucleotide sequence ID" value="NZ_CP036526.1"/>
</dbReference>
<dbReference type="InterPro" id="IPR001775">
    <property type="entry name" value="GspD/PilQ"/>
</dbReference>
<dbReference type="Pfam" id="PF00263">
    <property type="entry name" value="Secretin"/>
    <property type="match status" value="1"/>
</dbReference>
<dbReference type="InterPro" id="IPR038591">
    <property type="entry name" value="NolW-like_sf"/>
</dbReference>
<keyword evidence="2 6" id="KW-0732">Signal</keyword>
<dbReference type="GO" id="GO:0009306">
    <property type="term" value="P:protein secretion"/>
    <property type="evidence" value="ECO:0007669"/>
    <property type="project" value="InterPro"/>
</dbReference>
<dbReference type="InterPro" id="IPR004846">
    <property type="entry name" value="T2SS/T3SS_dom"/>
</dbReference>
<evidence type="ECO:0000256" key="1">
    <source>
        <dbReference type="ARBA" id="ARBA00004370"/>
    </source>
</evidence>
<evidence type="ECO:0000256" key="3">
    <source>
        <dbReference type="ARBA" id="ARBA00023136"/>
    </source>
</evidence>
<feature type="domain" description="Type II/III secretion system secretin-like" evidence="7">
    <location>
        <begin position="497"/>
        <end position="653"/>
    </location>
</feature>
<dbReference type="Gene3D" id="3.30.1370.120">
    <property type="match status" value="1"/>
</dbReference>
<dbReference type="PANTHER" id="PTHR30332:SF24">
    <property type="entry name" value="SECRETIN GSPD-RELATED"/>
    <property type="match status" value="1"/>
</dbReference>
<comment type="similarity">
    <text evidence="4">Belongs to the bacterial secretin family.</text>
</comment>
<accession>A0A517NS92</accession>
<dbReference type="GO" id="GO:0015627">
    <property type="term" value="C:type II protein secretion system complex"/>
    <property type="evidence" value="ECO:0007669"/>
    <property type="project" value="TreeGrafter"/>
</dbReference>
<feature type="compositionally biased region" description="Polar residues" evidence="5">
    <location>
        <begin position="706"/>
        <end position="742"/>
    </location>
</feature>
<evidence type="ECO:0000313" key="9">
    <source>
        <dbReference type="Proteomes" id="UP000319817"/>
    </source>
</evidence>
<dbReference type="EMBL" id="CP036526">
    <property type="protein sequence ID" value="QDT10004.1"/>
    <property type="molecule type" value="Genomic_DNA"/>
</dbReference>
<keyword evidence="9" id="KW-1185">Reference proteome</keyword>
<evidence type="ECO:0000256" key="5">
    <source>
        <dbReference type="SAM" id="MobiDB-lite"/>
    </source>
</evidence>
<evidence type="ECO:0000256" key="4">
    <source>
        <dbReference type="RuleBase" id="RU004003"/>
    </source>
</evidence>
<reference evidence="8 9" key="1">
    <citation type="submission" date="2019-02" db="EMBL/GenBank/DDBJ databases">
        <title>Deep-cultivation of Planctomycetes and their phenomic and genomic characterization uncovers novel biology.</title>
        <authorList>
            <person name="Wiegand S."/>
            <person name="Jogler M."/>
            <person name="Boedeker C."/>
            <person name="Pinto D."/>
            <person name="Vollmers J."/>
            <person name="Rivas-Marin E."/>
            <person name="Kohn T."/>
            <person name="Peeters S.H."/>
            <person name="Heuer A."/>
            <person name="Rast P."/>
            <person name="Oberbeckmann S."/>
            <person name="Bunk B."/>
            <person name="Jeske O."/>
            <person name="Meyerdierks A."/>
            <person name="Storesund J.E."/>
            <person name="Kallscheuer N."/>
            <person name="Luecker S."/>
            <person name="Lage O.M."/>
            <person name="Pohl T."/>
            <person name="Merkel B.J."/>
            <person name="Hornburger P."/>
            <person name="Mueller R.-W."/>
            <person name="Bruemmer F."/>
            <person name="Labrenz M."/>
            <person name="Spormann A.M."/>
            <person name="Op den Camp H."/>
            <person name="Overmann J."/>
            <person name="Amann R."/>
            <person name="Jetten M.S.M."/>
            <person name="Mascher T."/>
            <person name="Medema M.H."/>
            <person name="Devos D.P."/>
            <person name="Kaster A.-K."/>
            <person name="Ovreas L."/>
            <person name="Rohde M."/>
            <person name="Galperin M.Y."/>
            <person name="Jogler C."/>
        </authorList>
    </citation>
    <scope>NUCLEOTIDE SEQUENCE [LARGE SCALE GENOMIC DNA]</scope>
    <source>
        <strain evidence="8 9">K23_9</strain>
    </source>
</reference>
<dbReference type="Proteomes" id="UP000319817">
    <property type="component" value="Chromosome"/>
</dbReference>
<evidence type="ECO:0000259" key="7">
    <source>
        <dbReference type="Pfam" id="PF00263"/>
    </source>
</evidence>